<dbReference type="AlphaFoldDB" id="A0A953HR38"/>
<organism evidence="2 3">
    <name type="scientific">Membranihabitans marinus</name>
    <dbReference type="NCBI Taxonomy" id="1227546"/>
    <lineage>
        <taxon>Bacteria</taxon>
        <taxon>Pseudomonadati</taxon>
        <taxon>Bacteroidota</taxon>
        <taxon>Saprospiria</taxon>
        <taxon>Saprospirales</taxon>
        <taxon>Saprospiraceae</taxon>
        <taxon>Membranihabitans</taxon>
    </lineage>
</organism>
<proteinExistence type="predicted"/>
<feature type="transmembrane region" description="Helical" evidence="1">
    <location>
        <begin position="94"/>
        <end position="112"/>
    </location>
</feature>
<dbReference type="Proteomes" id="UP000753961">
    <property type="component" value="Unassembled WGS sequence"/>
</dbReference>
<gene>
    <name evidence="2" type="ORF">KUV50_01775</name>
</gene>
<reference evidence="2" key="1">
    <citation type="submission" date="2021-06" db="EMBL/GenBank/DDBJ databases">
        <title>44 bacteria genomes isolated from Dapeng, Shenzhen.</title>
        <authorList>
            <person name="Zheng W."/>
            <person name="Yu S."/>
            <person name="Huang Y."/>
        </authorList>
    </citation>
    <scope>NUCLEOTIDE SEQUENCE</scope>
    <source>
        <strain evidence="2">DP5N28-2</strain>
    </source>
</reference>
<feature type="transmembrane region" description="Helical" evidence="1">
    <location>
        <begin position="50"/>
        <end position="74"/>
    </location>
</feature>
<keyword evidence="1" id="KW-1133">Transmembrane helix</keyword>
<dbReference type="RefSeq" id="WP_222578365.1">
    <property type="nucleotide sequence ID" value="NZ_JAHVHU010000002.1"/>
</dbReference>
<evidence type="ECO:0000313" key="3">
    <source>
        <dbReference type="Proteomes" id="UP000753961"/>
    </source>
</evidence>
<evidence type="ECO:0000313" key="2">
    <source>
        <dbReference type="EMBL" id="MBY5956845.1"/>
    </source>
</evidence>
<accession>A0A953HR38</accession>
<protein>
    <submittedName>
        <fullName evidence="2">Transmembrane 220 family protein</fullName>
    </submittedName>
</protein>
<dbReference type="Pfam" id="PF15071">
    <property type="entry name" value="TMEM220"/>
    <property type="match status" value="1"/>
</dbReference>
<comment type="caution">
    <text evidence="2">The sequence shown here is derived from an EMBL/GenBank/DDBJ whole genome shotgun (WGS) entry which is preliminary data.</text>
</comment>
<keyword evidence="1" id="KW-0472">Membrane</keyword>
<feature type="transmembrane region" description="Helical" evidence="1">
    <location>
        <begin position="25"/>
        <end position="43"/>
    </location>
</feature>
<keyword evidence="1 2" id="KW-0812">Transmembrane</keyword>
<dbReference type="EMBL" id="JAHVHU010000002">
    <property type="protein sequence ID" value="MBY5956845.1"/>
    <property type="molecule type" value="Genomic_DNA"/>
</dbReference>
<sequence length="119" mass="13792">MKWIIIGFCIIELIGAAVQYNDPDALFWIIVYLIPFFLNLVYLKRRHLRWVNIIVLVAYLLYFFTFIPDLVNWAQKGFPTIVGAMEVDNPYIELVREAGGVLILTVNLALLLRPIPQKV</sequence>
<name>A0A953HR38_9BACT</name>
<evidence type="ECO:0000256" key="1">
    <source>
        <dbReference type="SAM" id="Phobius"/>
    </source>
</evidence>
<keyword evidence="3" id="KW-1185">Reference proteome</keyword>
<dbReference type="InterPro" id="IPR029377">
    <property type="entry name" value="TMEM220"/>
</dbReference>